<evidence type="ECO:0000256" key="7">
    <source>
        <dbReference type="ARBA" id="ARBA00034808"/>
    </source>
</evidence>
<reference evidence="11" key="1">
    <citation type="submission" date="2023-03" db="EMBL/GenBank/DDBJ databases">
        <title>Massive genome expansion in bonnet fungi (Mycena s.s.) driven by repeated elements and novel gene families across ecological guilds.</title>
        <authorList>
            <consortium name="Lawrence Berkeley National Laboratory"/>
            <person name="Harder C.B."/>
            <person name="Miyauchi S."/>
            <person name="Viragh M."/>
            <person name="Kuo A."/>
            <person name="Thoen E."/>
            <person name="Andreopoulos B."/>
            <person name="Lu D."/>
            <person name="Skrede I."/>
            <person name="Drula E."/>
            <person name="Henrissat B."/>
            <person name="Morin E."/>
            <person name="Kohler A."/>
            <person name="Barry K."/>
            <person name="LaButti K."/>
            <person name="Morin E."/>
            <person name="Salamov A."/>
            <person name="Lipzen A."/>
            <person name="Mereny Z."/>
            <person name="Hegedus B."/>
            <person name="Baldrian P."/>
            <person name="Stursova M."/>
            <person name="Weitz H."/>
            <person name="Taylor A."/>
            <person name="Grigoriev I.V."/>
            <person name="Nagy L.G."/>
            <person name="Martin F."/>
            <person name="Kauserud H."/>
        </authorList>
    </citation>
    <scope>NUCLEOTIDE SEQUENCE</scope>
    <source>
        <strain evidence="11">CBHHK182m</strain>
    </source>
</reference>
<dbReference type="InterPro" id="IPR027417">
    <property type="entry name" value="P-loop_NTPase"/>
</dbReference>
<dbReference type="Pfam" id="PF00270">
    <property type="entry name" value="DEAD"/>
    <property type="match status" value="1"/>
</dbReference>
<dbReference type="SMART" id="SM00490">
    <property type="entry name" value="HELICc"/>
    <property type="match status" value="1"/>
</dbReference>
<dbReference type="PROSITE" id="PS51194">
    <property type="entry name" value="HELICASE_CTER"/>
    <property type="match status" value="1"/>
</dbReference>
<evidence type="ECO:0000313" key="12">
    <source>
        <dbReference type="Proteomes" id="UP001215598"/>
    </source>
</evidence>
<dbReference type="GO" id="GO:0005737">
    <property type="term" value="C:cytoplasm"/>
    <property type="evidence" value="ECO:0007669"/>
    <property type="project" value="TreeGrafter"/>
</dbReference>
<dbReference type="GO" id="GO:0005694">
    <property type="term" value="C:chromosome"/>
    <property type="evidence" value="ECO:0007669"/>
    <property type="project" value="TreeGrafter"/>
</dbReference>
<dbReference type="Proteomes" id="UP001215598">
    <property type="component" value="Unassembled WGS sequence"/>
</dbReference>
<dbReference type="AlphaFoldDB" id="A0AAD7HR61"/>
<dbReference type="SUPFAM" id="SSF52540">
    <property type="entry name" value="P-loop containing nucleoside triphosphate hydrolases"/>
    <property type="match status" value="1"/>
</dbReference>
<evidence type="ECO:0000256" key="6">
    <source>
        <dbReference type="ARBA" id="ARBA00034617"/>
    </source>
</evidence>
<dbReference type="InterPro" id="IPR001650">
    <property type="entry name" value="Helicase_C-like"/>
</dbReference>
<evidence type="ECO:0000256" key="8">
    <source>
        <dbReference type="SAM" id="MobiDB-lite"/>
    </source>
</evidence>
<evidence type="ECO:0000256" key="3">
    <source>
        <dbReference type="ARBA" id="ARBA00022840"/>
    </source>
</evidence>
<dbReference type="GO" id="GO:0000724">
    <property type="term" value="P:double-strand break repair via homologous recombination"/>
    <property type="evidence" value="ECO:0007669"/>
    <property type="project" value="TreeGrafter"/>
</dbReference>
<dbReference type="PANTHER" id="PTHR13710">
    <property type="entry name" value="DNA HELICASE RECQ FAMILY MEMBER"/>
    <property type="match status" value="1"/>
</dbReference>
<sequence>MVARLAFSGVHITQDRFGCLHCPYAASEKVVQRHMRETHLDRKGKASSGLSTQVLNSGASNANTRIRVVERLDVDYEPPSPMSSPLAPLTPTQSSAFTPSSPSDLPIARMITPWLLRNGWHKHLEPYRDYDAQLIQLASVPSDEEFPALHKAVASYVTAATNLIEHTNEVVLQRLNSADPVKNGINNTPLHNHHQGDKTFGQYINVIVRLLVSLLREPEHYQMPVTEQLKSALQSALTSFTDSVDITQHCSQLHRILLSLWMAKWEATQHHTIHDPTMCFLALLSLEPSGEFAGPKKTTGPIAKLCWGIKLCMLTQIHQLVNNGECKDQMEAFDLIAPFVPPNIVWTDRENWSELLYDGHRFSFAKLQEVLTNVEERIVYLWQEKILLGLDLHIDYDDLSDSLTNTKPGYSFITNPLNPFAAHRHLFIQAVFNDPKLEAYFGYKAANIADIQLNMDASRSFLGYVAEFEGLILLYTELTPGALMRGTELVSMLIQNTLYRQRNVMGVAKFVVFIRQYTKTTNTAQKDKLIPHAASGLVADLLIQLHTFIRPFAQFLASRVFPDDPAIVGLYGDMAFMDFGRVFTSDTLSAIMSQWTAPTIGWPVTIAPLRQINTAFRRKHCCGADEDDDDDDFASVLQVLQAGHSKSVDEQHYGLSHNAALGITDEVLFAFLDATVRWQKVLKVVPGGLALPYHQATRKNYDALVLQEKVKKASRMVAVEGNSGLTQILGEMLENQRAMLKSQQTMLKRITTLEKELASFRSQTPQISQSPWTSSLQHLLTANASDGTPMEDIIECGDQDVPVPDISMDLDLDDSDNEPDPHLLEPPPPNRDLLESLKELLGPDTTWKNKLQYDSVQALVALERDVIMALKTGDGKTLAAVLPSRVENGYTVIVVPVKSLMDDWECCLKGFNIPYERWLGAENPKLEGLCNLILVSSDMCRTSTWKTAIAELNVRRPVLRRVYDEAQFYGTKEDFREETFETPYDMREMDTQIVLVGATTPPRMQSYLADQFQLVNPLRISDTSDRPELVTRIGGPYSTFLQQVNAAKDLIKQFTGNITIWAANSRYIIFVKSYREGKSVSESLGLEFYHAHSDEHPITDIERLARYNRWRNGQFSGLVATSAITAGTDYPHVRFTIHIGTPWNATTYKQQAERAGRDGLKAWNWIIPRQETEPPLVKDPLDLAGRRFMWDLIFGEKKCFSFQMTEFMDGTGKSCTDLQRRVLCDKCKAGE</sequence>
<accession>A0AAD7HR61</accession>
<keyword evidence="3" id="KW-0067">ATP-binding</keyword>
<feature type="compositionally biased region" description="Acidic residues" evidence="8">
    <location>
        <begin position="808"/>
        <end position="818"/>
    </location>
</feature>
<dbReference type="GO" id="GO:0005524">
    <property type="term" value="F:ATP binding"/>
    <property type="evidence" value="ECO:0007669"/>
    <property type="project" value="UniProtKB-KW"/>
</dbReference>
<comment type="similarity">
    <text evidence="1">Belongs to the helicase family. RecQ subfamily.</text>
</comment>
<dbReference type="EMBL" id="JARKIB010000193">
    <property type="protein sequence ID" value="KAJ7725552.1"/>
    <property type="molecule type" value="Genomic_DNA"/>
</dbReference>
<evidence type="ECO:0000313" key="11">
    <source>
        <dbReference type="EMBL" id="KAJ7725552.1"/>
    </source>
</evidence>
<dbReference type="InterPro" id="IPR011545">
    <property type="entry name" value="DEAD/DEAH_box_helicase_dom"/>
</dbReference>
<feature type="domain" description="Helicase ATP-binding" evidence="9">
    <location>
        <begin position="857"/>
        <end position="1018"/>
    </location>
</feature>
<protein>
    <recommendedName>
        <fullName evidence="7">DNA 3'-5' helicase</fullName>
        <ecNumber evidence="7">5.6.2.4</ecNumber>
    </recommendedName>
</protein>
<feature type="compositionally biased region" description="Low complexity" evidence="8">
    <location>
        <begin position="83"/>
        <end position="92"/>
    </location>
</feature>
<evidence type="ECO:0000256" key="4">
    <source>
        <dbReference type="ARBA" id="ARBA00023125"/>
    </source>
</evidence>
<dbReference type="InterPro" id="IPR014001">
    <property type="entry name" value="Helicase_ATP-bd"/>
</dbReference>
<dbReference type="PROSITE" id="PS51192">
    <property type="entry name" value="HELICASE_ATP_BIND_1"/>
    <property type="match status" value="1"/>
</dbReference>
<evidence type="ECO:0000259" key="10">
    <source>
        <dbReference type="PROSITE" id="PS51194"/>
    </source>
</evidence>
<evidence type="ECO:0000256" key="5">
    <source>
        <dbReference type="ARBA" id="ARBA00023235"/>
    </source>
</evidence>
<dbReference type="PANTHER" id="PTHR13710:SF105">
    <property type="entry name" value="ATP-DEPENDENT DNA HELICASE Q1"/>
    <property type="match status" value="1"/>
</dbReference>
<evidence type="ECO:0000259" key="9">
    <source>
        <dbReference type="PROSITE" id="PS51192"/>
    </source>
</evidence>
<dbReference type="GO" id="GO:0003677">
    <property type="term" value="F:DNA binding"/>
    <property type="evidence" value="ECO:0007669"/>
    <property type="project" value="UniProtKB-KW"/>
</dbReference>
<dbReference type="Pfam" id="PF00271">
    <property type="entry name" value="Helicase_C"/>
    <property type="match status" value="1"/>
</dbReference>
<evidence type="ECO:0000256" key="2">
    <source>
        <dbReference type="ARBA" id="ARBA00022741"/>
    </source>
</evidence>
<name>A0AAD7HR61_9AGAR</name>
<keyword evidence="4" id="KW-0238">DNA-binding</keyword>
<gene>
    <name evidence="11" type="ORF">B0H16DRAFT_1332632</name>
</gene>
<feature type="region of interest" description="Disordered" evidence="8">
    <location>
        <begin position="77"/>
        <end position="101"/>
    </location>
</feature>
<dbReference type="EC" id="5.6.2.4" evidence="7"/>
<feature type="region of interest" description="Disordered" evidence="8">
    <location>
        <begin position="805"/>
        <end position="830"/>
    </location>
</feature>
<keyword evidence="5" id="KW-0413">Isomerase</keyword>
<keyword evidence="12" id="KW-1185">Reference proteome</keyword>
<dbReference type="Gene3D" id="3.40.50.300">
    <property type="entry name" value="P-loop containing nucleotide triphosphate hydrolases"/>
    <property type="match status" value="2"/>
</dbReference>
<evidence type="ECO:0000256" key="1">
    <source>
        <dbReference type="ARBA" id="ARBA00005446"/>
    </source>
</evidence>
<keyword evidence="2" id="KW-0547">Nucleotide-binding</keyword>
<proteinExistence type="inferred from homology"/>
<feature type="domain" description="Helicase C-terminal" evidence="10">
    <location>
        <begin position="1050"/>
        <end position="1208"/>
    </location>
</feature>
<dbReference type="GO" id="GO:0043138">
    <property type="term" value="F:3'-5' DNA helicase activity"/>
    <property type="evidence" value="ECO:0007669"/>
    <property type="project" value="UniProtKB-EC"/>
</dbReference>
<comment type="catalytic activity">
    <reaction evidence="6">
        <text>Couples ATP hydrolysis with the unwinding of duplex DNA by translocating in the 3'-5' direction.</text>
        <dbReference type="EC" id="5.6.2.4"/>
    </reaction>
</comment>
<comment type="caution">
    <text evidence="11">The sequence shown here is derived from an EMBL/GenBank/DDBJ whole genome shotgun (WGS) entry which is preliminary data.</text>
</comment>
<organism evidence="11 12">
    <name type="scientific">Mycena metata</name>
    <dbReference type="NCBI Taxonomy" id="1033252"/>
    <lineage>
        <taxon>Eukaryota</taxon>
        <taxon>Fungi</taxon>
        <taxon>Dikarya</taxon>
        <taxon>Basidiomycota</taxon>
        <taxon>Agaricomycotina</taxon>
        <taxon>Agaricomycetes</taxon>
        <taxon>Agaricomycetidae</taxon>
        <taxon>Agaricales</taxon>
        <taxon>Marasmiineae</taxon>
        <taxon>Mycenaceae</taxon>
        <taxon>Mycena</taxon>
    </lineage>
</organism>
<dbReference type="GO" id="GO:0009378">
    <property type="term" value="F:four-way junction helicase activity"/>
    <property type="evidence" value="ECO:0007669"/>
    <property type="project" value="TreeGrafter"/>
</dbReference>